<evidence type="ECO:0000313" key="2">
    <source>
        <dbReference type="EMBL" id="OAX79737.1"/>
    </source>
</evidence>
<keyword evidence="1" id="KW-0472">Membrane</keyword>
<evidence type="ECO:0000256" key="1">
    <source>
        <dbReference type="SAM" id="Phobius"/>
    </source>
</evidence>
<name>A0A1B7NSW3_9EURO</name>
<proteinExistence type="predicted"/>
<dbReference type="Proteomes" id="UP000091918">
    <property type="component" value="Unassembled WGS sequence"/>
</dbReference>
<protein>
    <submittedName>
        <fullName evidence="2">Uncharacterized protein</fullName>
    </submittedName>
</protein>
<dbReference type="EMBL" id="LGUA01000912">
    <property type="protein sequence ID" value="OAX79737.1"/>
    <property type="molecule type" value="Genomic_DNA"/>
</dbReference>
<keyword evidence="3" id="KW-1185">Reference proteome</keyword>
<gene>
    <name evidence="2" type="ORF">ACJ72_05939</name>
</gene>
<sequence>MDRVANHLEKGDVKMFDDDPRLRKWAIEDEQTDNGSNLDLTLTTSLISPKMTFTTCLSNTPEQPQLLLYLALTHGYFSYVSGFSILLTISLKF</sequence>
<reference evidence="2 3" key="1">
    <citation type="submission" date="2015-07" db="EMBL/GenBank/DDBJ databases">
        <title>Emmonsia species relationships and genome sequence.</title>
        <authorList>
            <person name="Cuomo C.A."/>
            <person name="Schwartz I.S."/>
            <person name="Kenyon C."/>
            <person name="de Hoog G.S."/>
            <person name="Govender N.P."/>
            <person name="Botha A."/>
            <person name="Moreno L."/>
            <person name="de Vries M."/>
            <person name="Munoz J.F."/>
            <person name="Stielow J.B."/>
        </authorList>
    </citation>
    <scope>NUCLEOTIDE SEQUENCE [LARGE SCALE GENOMIC DNA]</scope>
    <source>
        <strain evidence="2 3">CBS 136260</strain>
    </source>
</reference>
<comment type="caution">
    <text evidence="2">The sequence shown here is derived from an EMBL/GenBank/DDBJ whole genome shotgun (WGS) entry which is preliminary data.</text>
</comment>
<evidence type="ECO:0000313" key="3">
    <source>
        <dbReference type="Proteomes" id="UP000091918"/>
    </source>
</evidence>
<keyword evidence="1" id="KW-0812">Transmembrane</keyword>
<organism evidence="2 3">
    <name type="scientific">Emergomyces africanus</name>
    <dbReference type="NCBI Taxonomy" id="1955775"/>
    <lineage>
        <taxon>Eukaryota</taxon>
        <taxon>Fungi</taxon>
        <taxon>Dikarya</taxon>
        <taxon>Ascomycota</taxon>
        <taxon>Pezizomycotina</taxon>
        <taxon>Eurotiomycetes</taxon>
        <taxon>Eurotiomycetidae</taxon>
        <taxon>Onygenales</taxon>
        <taxon>Ajellomycetaceae</taxon>
        <taxon>Emergomyces</taxon>
    </lineage>
</organism>
<accession>A0A1B7NSW3</accession>
<keyword evidence="1" id="KW-1133">Transmembrane helix</keyword>
<dbReference type="AlphaFoldDB" id="A0A1B7NSW3"/>
<feature type="transmembrane region" description="Helical" evidence="1">
    <location>
        <begin position="67"/>
        <end position="89"/>
    </location>
</feature>